<protein>
    <submittedName>
        <fullName evidence="2">Uncharacterized protein</fullName>
    </submittedName>
</protein>
<sequence>MTRCLINNLSCLHGHGEPVHRSHDPHSSQPSCDVGGPCVAQRSGPGSAEPPVPLDLLSFPAQQRDQRCLEAVPEVGAEEPVDARVDAAVEVGQQVKCCTHRLQISIIESVQNVERGQEVVDENGCPANDEENHHGYQHFDDLHGIVLS</sequence>
<evidence type="ECO:0000256" key="1">
    <source>
        <dbReference type="SAM" id="MobiDB-lite"/>
    </source>
</evidence>
<proteinExistence type="predicted"/>
<evidence type="ECO:0000313" key="3">
    <source>
        <dbReference type="Proteomes" id="UP000827092"/>
    </source>
</evidence>
<organism evidence="2 3">
    <name type="scientific">Oedothorax gibbosus</name>
    <dbReference type="NCBI Taxonomy" id="931172"/>
    <lineage>
        <taxon>Eukaryota</taxon>
        <taxon>Metazoa</taxon>
        <taxon>Ecdysozoa</taxon>
        <taxon>Arthropoda</taxon>
        <taxon>Chelicerata</taxon>
        <taxon>Arachnida</taxon>
        <taxon>Araneae</taxon>
        <taxon>Araneomorphae</taxon>
        <taxon>Entelegynae</taxon>
        <taxon>Araneoidea</taxon>
        <taxon>Linyphiidae</taxon>
        <taxon>Erigoninae</taxon>
        <taxon>Oedothorax</taxon>
    </lineage>
</organism>
<keyword evidence="3" id="KW-1185">Reference proteome</keyword>
<feature type="region of interest" description="Disordered" evidence="1">
    <location>
        <begin position="17"/>
        <end position="53"/>
    </location>
</feature>
<evidence type="ECO:0000313" key="2">
    <source>
        <dbReference type="EMBL" id="KAG8185981.1"/>
    </source>
</evidence>
<accession>A0AAV6UQS2</accession>
<dbReference type="EMBL" id="JAFNEN010000318">
    <property type="protein sequence ID" value="KAG8185981.1"/>
    <property type="molecule type" value="Genomic_DNA"/>
</dbReference>
<name>A0AAV6UQS2_9ARAC</name>
<dbReference type="Proteomes" id="UP000827092">
    <property type="component" value="Unassembled WGS sequence"/>
</dbReference>
<dbReference type="AlphaFoldDB" id="A0AAV6UQS2"/>
<feature type="compositionally biased region" description="Basic and acidic residues" evidence="1">
    <location>
        <begin position="17"/>
        <end position="26"/>
    </location>
</feature>
<gene>
    <name evidence="2" type="ORF">JTE90_003539</name>
</gene>
<comment type="caution">
    <text evidence="2">The sequence shown here is derived from an EMBL/GenBank/DDBJ whole genome shotgun (WGS) entry which is preliminary data.</text>
</comment>
<reference evidence="2 3" key="1">
    <citation type="journal article" date="2022" name="Nat. Ecol. Evol.">
        <title>A masculinizing supergene underlies an exaggerated male reproductive morph in a spider.</title>
        <authorList>
            <person name="Hendrickx F."/>
            <person name="De Corte Z."/>
            <person name="Sonet G."/>
            <person name="Van Belleghem S.M."/>
            <person name="Kostlbacher S."/>
            <person name="Vangestel C."/>
        </authorList>
    </citation>
    <scope>NUCLEOTIDE SEQUENCE [LARGE SCALE GENOMIC DNA]</scope>
    <source>
        <strain evidence="2">W744_W776</strain>
    </source>
</reference>